<sequence>MILTGFLGPRGSGKAKNEAYESGVNSVIGLADQKFSVKFYLVAIVNWGRQYSLWPFVFGTACCAIEFMSAAASQHDISRWGAEVVRFSPRQADLLLVCGTISYKQAPVLKRIYEQMPEPKWVVAMGACASTGGIYENYCTLQGIDTVIPVDVYISGCPPRPEAVLDALMQIQEQIGNESVVQDRHKDFKGILD</sequence>
<dbReference type="OrthoDB" id="8300046at2759"/>
<dbReference type="FunFam" id="3.40.50.12280:FF:000002">
    <property type="entry name" value="NADH-quinone oxidoreductase subunit B"/>
    <property type="match status" value="1"/>
</dbReference>
<comment type="similarity">
    <text evidence="1">Belongs to the complex I 20 kDa subunit family.</text>
</comment>
<dbReference type="GO" id="GO:0009060">
    <property type="term" value="P:aerobic respiration"/>
    <property type="evidence" value="ECO:0007669"/>
    <property type="project" value="TreeGrafter"/>
</dbReference>
<dbReference type="NCBIfam" id="TIGR01957">
    <property type="entry name" value="nuoB_fam"/>
    <property type="match status" value="1"/>
</dbReference>
<evidence type="ECO:0000259" key="5">
    <source>
        <dbReference type="Pfam" id="PF01058"/>
    </source>
</evidence>
<accession>A0A7R8WTC0</accession>
<dbReference type="PANTHER" id="PTHR11995">
    <property type="entry name" value="NADH DEHYDROGENASE"/>
    <property type="match status" value="1"/>
</dbReference>
<dbReference type="EMBL" id="OB691475">
    <property type="protein sequence ID" value="CAD7237743.1"/>
    <property type="molecule type" value="Genomic_DNA"/>
</dbReference>
<dbReference type="HAMAP" id="MF_01356">
    <property type="entry name" value="NDH1_NuoB"/>
    <property type="match status" value="1"/>
</dbReference>
<evidence type="ECO:0000256" key="3">
    <source>
        <dbReference type="ARBA" id="ARBA00022967"/>
    </source>
</evidence>
<dbReference type="Gene3D" id="3.40.50.12280">
    <property type="match status" value="1"/>
</dbReference>
<dbReference type="AlphaFoldDB" id="A0A7R8WTC0"/>
<evidence type="ECO:0000256" key="2">
    <source>
        <dbReference type="ARBA" id="ARBA00022448"/>
    </source>
</evidence>
<dbReference type="InterPro" id="IPR000440">
    <property type="entry name" value="NADH_UbQ/plastoQ_OxRdtase_su3"/>
</dbReference>
<dbReference type="Pfam" id="PF01058">
    <property type="entry name" value="Oxidored_q6"/>
    <property type="match status" value="1"/>
</dbReference>
<dbReference type="GO" id="GO:0015990">
    <property type="term" value="P:electron transport coupled proton transport"/>
    <property type="evidence" value="ECO:0007669"/>
    <property type="project" value="TreeGrafter"/>
</dbReference>
<evidence type="ECO:0000256" key="4">
    <source>
        <dbReference type="ARBA" id="ARBA00023027"/>
    </source>
</evidence>
<dbReference type="InterPro" id="IPR006137">
    <property type="entry name" value="NADH_UbQ_OxRdtase-like_20kDa"/>
</dbReference>
<organism evidence="6">
    <name type="scientific">Cyprideis torosa</name>
    <dbReference type="NCBI Taxonomy" id="163714"/>
    <lineage>
        <taxon>Eukaryota</taxon>
        <taxon>Metazoa</taxon>
        <taxon>Ecdysozoa</taxon>
        <taxon>Arthropoda</taxon>
        <taxon>Crustacea</taxon>
        <taxon>Oligostraca</taxon>
        <taxon>Ostracoda</taxon>
        <taxon>Podocopa</taxon>
        <taxon>Podocopida</taxon>
        <taxon>Cytherocopina</taxon>
        <taxon>Cytheroidea</taxon>
        <taxon>Cytherideidae</taxon>
        <taxon>Cyprideis</taxon>
    </lineage>
</organism>
<keyword evidence="4" id="KW-0520">NAD</keyword>
<proteinExistence type="inferred from homology"/>
<dbReference type="GO" id="GO:0008137">
    <property type="term" value="F:NADH dehydrogenase (ubiquinone) activity"/>
    <property type="evidence" value="ECO:0007669"/>
    <property type="project" value="InterPro"/>
</dbReference>
<feature type="domain" description="NADH:ubiquinone oxidoreductase-like 20kDa subunit" evidence="5">
    <location>
        <begin position="62"/>
        <end position="170"/>
    </location>
</feature>
<dbReference type="NCBIfam" id="NF005012">
    <property type="entry name" value="PRK06411.1"/>
    <property type="match status" value="1"/>
</dbReference>
<evidence type="ECO:0000256" key="1">
    <source>
        <dbReference type="ARBA" id="ARBA00009173"/>
    </source>
</evidence>
<name>A0A7R8WTC0_9CRUS</name>
<gene>
    <name evidence="6" type="ORF">CTOB1V02_LOCUS15558</name>
</gene>
<evidence type="ECO:0000313" key="6">
    <source>
        <dbReference type="EMBL" id="CAD7237743.1"/>
    </source>
</evidence>
<dbReference type="GO" id="GO:0048038">
    <property type="term" value="F:quinone binding"/>
    <property type="evidence" value="ECO:0007669"/>
    <property type="project" value="InterPro"/>
</dbReference>
<dbReference type="GO" id="GO:0051539">
    <property type="term" value="F:4 iron, 4 sulfur cluster binding"/>
    <property type="evidence" value="ECO:0007669"/>
    <property type="project" value="InterPro"/>
</dbReference>
<protein>
    <recommendedName>
        <fullName evidence="5">NADH:ubiquinone oxidoreductase-like 20kDa subunit domain-containing protein</fullName>
    </recommendedName>
</protein>
<reference evidence="6" key="1">
    <citation type="submission" date="2020-11" db="EMBL/GenBank/DDBJ databases">
        <authorList>
            <person name="Tran Van P."/>
        </authorList>
    </citation>
    <scope>NUCLEOTIDE SEQUENCE</scope>
</reference>
<dbReference type="InterPro" id="IPR006138">
    <property type="entry name" value="NADH_UQ_OxRdtase_20Kd_su"/>
</dbReference>
<keyword evidence="2" id="KW-0813">Transport</keyword>
<dbReference type="SUPFAM" id="SSF56770">
    <property type="entry name" value="HydA/Nqo6-like"/>
    <property type="match status" value="1"/>
</dbReference>
<dbReference type="GO" id="GO:0045271">
    <property type="term" value="C:respiratory chain complex I"/>
    <property type="evidence" value="ECO:0007669"/>
    <property type="project" value="TreeGrafter"/>
</dbReference>
<keyword evidence="3" id="KW-1278">Translocase</keyword>
<dbReference type="Pfam" id="PF00507">
    <property type="entry name" value="Oxidored_q4"/>
    <property type="match status" value="1"/>
</dbReference>
<dbReference type="PANTHER" id="PTHR11995:SF14">
    <property type="entry name" value="NADH DEHYDROGENASE [UBIQUINONE] IRON-SULFUR PROTEIN 7, MITOCHONDRIAL"/>
    <property type="match status" value="1"/>
</dbReference>